<gene>
    <name evidence="6" type="ORF">HJO_00705</name>
</gene>
<reference evidence="6 7" key="1">
    <citation type="journal article" date="2014" name="Antonie Van Leeuwenhoek">
        <title>Hyphomonas beringensis sp. nov. and Hyphomonas chukchiensis sp. nov., isolated from surface seawater of the Bering Sea and Chukchi Sea.</title>
        <authorList>
            <person name="Li C."/>
            <person name="Lai Q."/>
            <person name="Li G."/>
            <person name="Dong C."/>
            <person name="Wang J."/>
            <person name="Liao Y."/>
            <person name="Shao Z."/>
        </authorList>
    </citation>
    <scope>NUCLEOTIDE SEQUENCE [LARGE SCALE GENOMIC DNA]</scope>
    <source>
        <strain evidence="6 7">MHS-2</strain>
    </source>
</reference>
<dbReference type="PATRIC" id="fig|1280950.3.peg.141"/>
<evidence type="ECO:0000256" key="3">
    <source>
        <dbReference type="ARBA" id="ARBA00022989"/>
    </source>
</evidence>
<dbReference type="PANTHER" id="PTHR35814">
    <property type="match status" value="1"/>
</dbReference>
<dbReference type="InterPro" id="IPR001129">
    <property type="entry name" value="Membr-assoc_MAPEG"/>
</dbReference>
<comment type="caution">
    <text evidence="6">The sequence shown here is derived from an EMBL/GenBank/DDBJ whole genome shotgun (WGS) entry which is preliminary data.</text>
</comment>
<dbReference type="OrthoDB" id="7630838at2"/>
<dbReference type="SUPFAM" id="SSF161084">
    <property type="entry name" value="MAPEG domain-like"/>
    <property type="match status" value="1"/>
</dbReference>
<evidence type="ECO:0000256" key="5">
    <source>
        <dbReference type="SAM" id="Phobius"/>
    </source>
</evidence>
<dbReference type="Proteomes" id="UP000025171">
    <property type="component" value="Unassembled WGS sequence"/>
</dbReference>
<protein>
    <recommendedName>
        <fullName evidence="8">Glutathione S-transferase</fullName>
    </recommendedName>
</protein>
<sequence>MAPLEAAAVYVGINILLLIYLSSRVVFMRRSAQVSVGHGGNVDLEIRTRVHGNAAEYIPSMLVALITAAFMGIPVLWIHILGTTFTLGRVIHAFGLSRSVLQARVLGMVLTWLAMIVVAAMLIFHGLTGFAPLHGLSGQSI</sequence>
<dbReference type="eggNOG" id="COG3788">
    <property type="taxonomic scope" value="Bacteria"/>
</dbReference>
<keyword evidence="2 5" id="KW-0812">Transmembrane</keyword>
<evidence type="ECO:0000313" key="7">
    <source>
        <dbReference type="Proteomes" id="UP000025171"/>
    </source>
</evidence>
<accession>A0A059FT31</accession>
<dbReference type="GO" id="GO:0016020">
    <property type="term" value="C:membrane"/>
    <property type="evidence" value="ECO:0007669"/>
    <property type="project" value="UniProtKB-SubCell"/>
</dbReference>
<organism evidence="6 7">
    <name type="scientific">Hyphomonas johnsonii MHS-2</name>
    <dbReference type="NCBI Taxonomy" id="1280950"/>
    <lineage>
        <taxon>Bacteria</taxon>
        <taxon>Pseudomonadati</taxon>
        <taxon>Pseudomonadota</taxon>
        <taxon>Alphaproteobacteria</taxon>
        <taxon>Hyphomonadales</taxon>
        <taxon>Hyphomonadaceae</taxon>
        <taxon>Hyphomonas</taxon>
    </lineage>
</organism>
<dbReference type="STRING" id="1280950.HJO_00705"/>
<dbReference type="InterPro" id="IPR023352">
    <property type="entry name" value="MAPEG-like_dom_sf"/>
</dbReference>
<proteinExistence type="predicted"/>
<evidence type="ECO:0000256" key="2">
    <source>
        <dbReference type="ARBA" id="ARBA00022692"/>
    </source>
</evidence>
<keyword evidence="7" id="KW-1185">Reference proteome</keyword>
<keyword evidence="4 5" id="KW-0472">Membrane</keyword>
<evidence type="ECO:0000256" key="4">
    <source>
        <dbReference type="ARBA" id="ARBA00023136"/>
    </source>
</evidence>
<feature type="transmembrane region" description="Helical" evidence="5">
    <location>
        <begin position="6"/>
        <end position="27"/>
    </location>
</feature>
<dbReference type="RefSeq" id="WP_035612516.1">
    <property type="nucleotide sequence ID" value="NZ_ARYK01000001.1"/>
</dbReference>
<evidence type="ECO:0008006" key="8">
    <source>
        <dbReference type="Google" id="ProtNLM"/>
    </source>
</evidence>
<comment type="subcellular location">
    <subcellularLocation>
        <location evidence="1">Membrane</location>
    </subcellularLocation>
</comment>
<name>A0A059FT31_9PROT</name>
<feature type="transmembrane region" description="Helical" evidence="5">
    <location>
        <begin position="57"/>
        <end position="81"/>
    </location>
</feature>
<dbReference type="AlphaFoldDB" id="A0A059FT31"/>
<evidence type="ECO:0000256" key="1">
    <source>
        <dbReference type="ARBA" id="ARBA00004370"/>
    </source>
</evidence>
<dbReference type="Pfam" id="PF01124">
    <property type="entry name" value="MAPEG"/>
    <property type="match status" value="1"/>
</dbReference>
<dbReference type="EMBL" id="ARYK01000001">
    <property type="protein sequence ID" value="KCZ93850.1"/>
    <property type="molecule type" value="Genomic_DNA"/>
</dbReference>
<dbReference type="PANTHER" id="PTHR35814:SF1">
    <property type="entry name" value="GLUTATHIONE S-TRANSFERASE-RELATED"/>
    <property type="match status" value="1"/>
</dbReference>
<keyword evidence="3 5" id="KW-1133">Transmembrane helix</keyword>
<dbReference type="Gene3D" id="1.20.120.550">
    <property type="entry name" value="Membrane associated eicosanoid/glutathione metabolism-like domain"/>
    <property type="match status" value="1"/>
</dbReference>
<feature type="transmembrane region" description="Helical" evidence="5">
    <location>
        <begin position="101"/>
        <end position="124"/>
    </location>
</feature>
<evidence type="ECO:0000313" key="6">
    <source>
        <dbReference type="EMBL" id="KCZ93850.1"/>
    </source>
</evidence>